<dbReference type="GO" id="GO:0000166">
    <property type="term" value="F:nucleotide binding"/>
    <property type="evidence" value="ECO:0007669"/>
    <property type="project" value="InterPro"/>
</dbReference>
<dbReference type="CDD" id="cd10566">
    <property type="entry name" value="MDM2_like"/>
    <property type="match status" value="1"/>
</dbReference>
<keyword evidence="3" id="KW-0862">Zinc</keyword>
<evidence type="ECO:0000256" key="2">
    <source>
        <dbReference type="ARBA" id="ARBA00022771"/>
    </source>
</evidence>
<dbReference type="PROSITE" id="PS50089">
    <property type="entry name" value="ZF_RING_2"/>
    <property type="match status" value="1"/>
</dbReference>
<keyword evidence="2 4" id="KW-0863">Zinc-finger</keyword>
<dbReference type="GO" id="GO:0061630">
    <property type="term" value="F:ubiquitin protein ligase activity"/>
    <property type="evidence" value="ECO:0007669"/>
    <property type="project" value="TreeGrafter"/>
</dbReference>
<dbReference type="Gene3D" id="3.30.360.10">
    <property type="entry name" value="Dihydrodipicolinate Reductase, domain 2"/>
    <property type="match status" value="1"/>
</dbReference>
<dbReference type="EnsemblMetazoa" id="G18114.10">
    <property type="protein sequence ID" value="G18114.10:cds"/>
    <property type="gene ID" value="G18114"/>
</dbReference>
<dbReference type="InterPro" id="IPR013083">
    <property type="entry name" value="Znf_RING/FYVE/PHD"/>
</dbReference>
<dbReference type="Pfam" id="PF02201">
    <property type="entry name" value="SWIB"/>
    <property type="match status" value="1"/>
</dbReference>
<dbReference type="Gene3D" id="2.30.30.380">
    <property type="entry name" value="Zn-finger domain of Sec23/24"/>
    <property type="match status" value="1"/>
</dbReference>
<dbReference type="PANTHER" id="PTHR46858">
    <property type="entry name" value="OS05G0521000 PROTEIN"/>
    <property type="match status" value="1"/>
</dbReference>
<evidence type="ECO:0000256" key="4">
    <source>
        <dbReference type="PROSITE-ProRule" id="PRU00175"/>
    </source>
</evidence>
<reference evidence="8" key="1">
    <citation type="submission" date="2022-08" db="UniProtKB">
        <authorList>
            <consortium name="EnsemblMetazoa"/>
        </authorList>
    </citation>
    <scope>IDENTIFICATION</scope>
    <source>
        <strain evidence="8">05x7-T-G4-1.051#20</strain>
    </source>
</reference>
<protein>
    <recommendedName>
        <fullName evidence="10">Protein Mdm4</fullName>
    </recommendedName>
</protein>
<dbReference type="SUPFAM" id="SSF51735">
    <property type="entry name" value="NAD(P)-binding Rossmann-fold domains"/>
    <property type="match status" value="1"/>
</dbReference>
<feature type="compositionally biased region" description="Polar residues" evidence="5">
    <location>
        <begin position="615"/>
        <end position="638"/>
    </location>
</feature>
<dbReference type="InterPro" id="IPR036885">
    <property type="entry name" value="SWIB_MDM2_dom_sf"/>
</dbReference>
<feature type="domain" description="RING-type" evidence="6">
    <location>
        <begin position="808"/>
        <end position="849"/>
    </location>
</feature>
<dbReference type="Gene3D" id="1.10.245.10">
    <property type="entry name" value="SWIB/MDM2 domain"/>
    <property type="match status" value="1"/>
</dbReference>
<sequence>MDCLCCCCTPSSCGACNIQIRQQQASDSVSVHQCYATRPPWMSSKVYGVAVIGLGIAGRVRVRDLLQYTSHGDVQWCLKGFVSRRTLEIEGAKQLTEDEVFTREDVDAILICTENGLHERLVRKGLENGKHVLCEYPLALSLKVAKEFFEMAERKGVILHEENIGLLNDYKKQLDQSTPWKHCDITLKGSYNGWVEDHKTSGPPFVCNVSLIETACHLCGDVKAVGGTYSENEDSFHATAHLETPDKRTVTISLRRFKESDGREKSIIFQLQDGTVLNLRPSKTPGAKPGLFMRDFYNFMEEVTSGKIDQEMKDRTLRAFQIAEDIHPRFKSLKNSMSQAQKVGSSPKLESDRGQTENNGTEKLEESVTSTVAETEQAERQRALVRASSNRALNHPPQTSGPAAGSSPSHMIVSEEITVGVPLFRPKKEFLKILKSGGADCDFLTKKEMCHYLKEYVFRKRLYNPHDPREVNCGEDELGRVFNVQKFTISEVLHLIHKNCNQLPDSQLKKTQILVARPVGRSHQGTGAATSTQITHVSGEGFSPVVCIGLCHPASVIASTVSSSSSSGASSVQSTSNSPPGTSREAGDSRQPRRRSKRRPRPKRRKTGRTGTDQNQRSTSGASGSVPTHSSQQEGSSSKPEDSSDDLWFLEEEGPQESDTFSIEYELEDSEPTDILSESSSVVSGQSVIVVCSDSDVEFWADESDTEWNEADHWACECGTKNKPPQRHCIYCWKIRPGWLAEKRKRSLSSEDTDSSKKVKDDFDSGVCLSSQDTTPSQTMELHELGTRRSLLNYRSQSPIQKGPEDPCVICLKRPKTGSIIHGSTGHQVCCYPCAKRLKRRKGKCPVCRRKIKDVIRNYVL</sequence>
<keyword evidence="1" id="KW-0479">Metal-binding</keyword>
<evidence type="ECO:0000256" key="3">
    <source>
        <dbReference type="ARBA" id="ARBA00022833"/>
    </source>
</evidence>
<feature type="compositionally biased region" description="Polar residues" evidence="5">
    <location>
        <begin position="334"/>
        <end position="344"/>
    </location>
</feature>
<evidence type="ECO:0000259" key="6">
    <source>
        <dbReference type="PROSITE" id="PS50089"/>
    </source>
</evidence>
<dbReference type="Pfam" id="PF13920">
    <property type="entry name" value="zf-C3HC4_3"/>
    <property type="match status" value="1"/>
</dbReference>
<evidence type="ECO:0000256" key="1">
    <source>
        <dbReference type="ARBA" id="ARBA00022723"/>
    </source>
</evidence>
<dbReference type="InterPro" id="IPR036291">
    <property type="entry name" value="NAD(P)-bd_dom_sf"/>
</dbReference>
<dbReference type="SUPFAM" id="SSF57850">
    <property type="entry name" value="RING/U-box"/>
    <property type="match status" value="1"/>
</dbReference>
<organism evidence="8 9">
    <name type="scientific">Magallana gigas</name>
    <name type="common">Pacific oyster</name>
    <name type="synonym">Crassostrea gigas</name>
    <dbReference type="NCBI Taxonomy" id="29159"/>
    <lineage>
        <taxon>Eukaryota</taxon>
        <taxon>Metazoa</taxon>
        <taxon>Spiralia</taxon>
        <taxon>Lophotrochozoa</taxon>
        <taxon>Mollusca</taxon>
        <taxon>Bivalvia</taxon>
        <taxon>Autobranchia</taxon>
        <taxon>Pteriomorphia</taxon>
        <taxon>Ostreida</taxon>
        <taxon>Ostreoidea</taxon>
        <taxon>Ostreidae</taxon>
        <taxon>Magallana</taxon>
    </lineage>
</organism>
<feature type="compositionally biased region" description="Low complexity" evidence="5">
    <location>
        <begin position="561"/>
        <end position="578"/>
    </location>
</feature>
<dbReference type="Pfam" id="PF01408">
    <property type="entry name" value="GFO_IDH_MocA"/>
    <property type="match status" value="1"/>
</dbReference>
<feature type="region of interest" description="Disordered" evidence="5">
    <location>
        <begin position="334"/>
        <end position="409"/>
    </location>
</feature>
<dbReference type="Gene3D" id="3.30.40.10">
    <property type="entry name" value="Zinc/RING finger domain, C3HC4 (zinc finger)"/>
    <property type="match status" value="1"/>
</dbReference>
<dbReference type="AlphaFoldDB" id="A0A8W8JBX8"/>
<feature type="compositionally biased region" description="Basic residues" evidence="5">
    <location>
        <begin position="592"/>
        <end position="608"/>
    </location>
</feature>
<evidence type="ECO:0000313" key="9">
    <source>
        <dbReference type="Proteomes" id="UP000005408"/>
    </source>
</evidence>
<dbReference type="PANTHER" id="PTHR46858:SF5">
    <property type="entry name" value="E3 UBIQUITIN-PROTEIN LIGASE APD1-RELATED"/>
    <property type="match status" value="1"/>
</dbReference>
<dbReference type="PROSITE" id="PS51925">
    <property type="entry name" value="SWIB_MDM2"/>
    <property type="match status" value="1"/>
</dbReference>
<feature type="domain" description="DM2" evidence="7">
    <location>
        <begin position="422"/>
        <end position="502"/>
    </location>
</feature>
<feature type="compositionally biased region" description="Polar residues" evidence="5">
    <location>
        <begin position="387"/>
        <end position="409"/>
    </location>
</feature>
<feature type="region of interest" description="Disordered" evidence="5">
    <location>
        <begin position="561"/>
        <end position="645"/>
    </location>
</feature>
<proteinExistence type="predicted"/>
<dbReference type="CDD" id="cd16646">
    <property type="entry name" value="mRING-HC-C2H2C4_MDM2-like"/>
    <property type="match status" value="1"/>
</dbReference>
<dbReference type="InterPro" id="IPR001841">
    <property type="entry name" value="Znf_RING"/>
</dbReference>
<evidence type="ECO:0000313" key="8">
    <source>
        <dbReference type="EnsemblMetazoa" id="G18114.10:cds"/>
    </source>
</evidence>
<dbReference type="Proteomes" id="UP000005408">
    <property type="component" value="Unassembled WGS sequence"/>
</dbReference>
<name>A0A8W8JBX8_MAGGI</name>
<accession>A0A8W8JBX8</accession>
<dbReference type="GO" id="GO:0016567">
    <property type="term" value="P:protein ubiquitination"/>
    <property type="evidence" value="ECO:0007669"/>
    <property type="project" value="TreeGrafter"/>
</dbReference>
<keyword evidence="9" id="KW-1185">Reference proteome</keyword>
<dbReference type="GO" id="GO:0008270">
    <property type="term" value="F:zinc ion binding"/>
    <property type="evidence" value="ECO:0007669"/>
    <property type="project" value="UniProtKB-KW"/>
</dbReference>
<dbReference type="SUPFAM" id="SSF47592">
    <property type="entry name" value="SWIB/MDM2 domain"/>
    <property type="match status" value="1"/>
</dbReference>
<dbReference type="Gene3D" id="3.40.50.720">
    <property type="entry name" value="NAD(P)-binding Rossmann-like Domain"/>
    <property type="match status" value="1"/>
</dbReference>
<dbReference type="InterPro" id="IPR036443">
    <property type="entry name" value="Znf_RanBP2_sf"/>
</dbReference>
<evidence type="ECO:0000256" key="5">
    <source>
        <dbReference type="SAM" id="MobiDB-lite"/>
    </source>
</evidence>
<evidence type="ECO:0008006" key="10">
    <source>
        <dbReference type="Google" id="ProtNLM"/>
    </source>
</evidence>
<feature type="compositionally biased region" description="Basic and acidic residues" evidence="5">
    <location>
        <begin position="349"/>
        <end position="366"/>
    </location>
</feature>
<dbReference type="SUPFAM" id="SSF90209">
    <property type="entry name" value="Ran binding protein zinc finger-like"/>
    <property type="match status" value="1"/>
</dbReference>
<evidence type="ECO:0000259" key="7">
    <source>
        <dbReference type="PROSITE" id="PS51925"/>
    </source>
</evidence>
<dbReference type="InterPro" id="IPR003121">
    <property type="entry name" value="SWIB_MDM2_domain"/>
</dbReference>
<dbReference type="InterPro" id="IPR000683">
    <property type="entry name" value="Gfo/Idh/MocA-like_OxRdtase_N"/>
</dbReference>